<sequence>MCKTESFFAFMSIILLLIWYVFNGVVAHPQVDNLRADDLYPRTNATRRLKGFEMAVYPSQVGDHYLGPKAGTFTQRYLINKDYFDPSKPLLFIYIGDVISRGIIGYEVTIPAQTLKAAMVALEHRYFGDSKPTPVVSAKKLKKLLTISQTLQDIRSFASYITRVLRSAAPMKIVLFGDSYTGSLASWARQLYPDLFIGAVASSSPFDIKVAYNDYNSVAAHDFSNPKLGGSDQCLAEVTQAHAAFAGNLDTPERRRMLEQKFHICSGVLDKRSNQLYATQGPTLLAFDIQGNNPSCSEDYCNIERICRRFATGQEAPLDKLAAVCNTNNPIPPQSCRNFDWNQELQELADPRYNSRDRLLTFIACNGLGLFSPCDESNRCPFMRSEDRLAHLLEQCDSGFGIPEEDVNQKVKKICRKYGGKGLHSTTNVISINGKADPWYPVSITEKQAGVDMLMIEGASHCYWSSHKNA</sequence>
<dbReference type="SUPFAM" id="SSF53474">
    <property type="entry name" value="alpha/beta-Hydrolases"/>
    <property type="match status" value="1"/>
</dbReference>
<keyword evidence="8" id="KW-1185">Reference proteome</keyword>
<dbReference type="InterPro" id="IPR029058">
    <property type="entry name" value="AB_hydrolase_fold"/>
</dbReference>
<evidence type="ECO:0000256" key="6">
    <source>
        <dbReference type="SAM" id="SignalP"/>
    </source>
</evidence>
<evidence type="ECO:0000256" key="2">
    <source>
        <dbReference type="ARBA" id="ARBA00022670"/>
    </source>
</evidence>
<feature type="signal peptide" evidence="6">
    <location>
        <begin position="1"/>
        <end position="27"/>
    </location>
</feature>
<comment type="caution">
    <text evidence="7">The sequence shown here is derived from an EMBL/GenBank/DDBJ whole genome shotgun (WGS) entry which is preliminary data.</text>
</comment>
<keyword evidence="4" id="KW-0378">Hydrolase</keyword>
<dbReference type="EMBL" id="JAAPAO010000191">
    <property type="protein sequence ID" value="KAF4668421.1"/>
    <property type="molecule type" value="Genomic_DNA"/>
</dbReference>
<feature type="chain" id="PRO_5029736287" evidence="6">
    <location>
        <begin position="28"/>
        <end position="470"/>
    </location>
</feature>
<name>A0A7J6MBN0_PERCH</name>
<dbReference type="PANTHER" id="PTHR11010:SF38">
    <property type="entry name" value="LYSOSOMAL PRO-X CARBOXYPEPTIDASE"/>
    <property type="match status" value="1"/>
</dbReference>
<keyword evidence="3 6" id="KW-0732">Signal</keyword>
<dbReference type="InterPro" id="IPR008758">
    <property type="entry name" value="Peptidase_S28"/>
</dbReference>
<evidence type="ECO:0000256" key="1">
    <source>
        <dbReference type="ARBA" id="ARBA00011079"/>
    </source>
</evidence>
<dbReference type="GO" id="GO:0006508">
    <property type="term" value="P:proteolysis"/>
    <property type="evidence" value="ECO:0007669"/>
    <property type="project" value="UniProtKB-KW"/>
</dbReference>
<reference evidence="7 8" key="1">
    <citation type="submission" date="2020-04" db="EMBL/GenBank/DDBJ databases">
        <title>Perkinsus chesapeaki whole genome sequence.</title>
        <authorList>
            <person name="Bogema D.R."/>
        </authorList>
    </citation>
    <scope>NUCLEOTIDE SEQUENCE [LARGE SCALE GENOMIC DNA]</scope>
    <source>
        <strain evidence="7">ATCC PRA-425</strain>
    </source>
</reference>
<keyword evidence="5" id="KW-0325">Glycoprotein</keyword>
<protein>
    <submittedName>
        <fullName evidence="7">Thymus-specific serine protease</fullName>
    </submittedName>
</protein>
<keyword evidence="2 7" id="KW-0645">Protease</keyword>
<dbReference type="AlphaFoldDB" id="A0A7J6MBN0"/>
<gene>
    <name evidence="7" type="primary">PRSS16_13</name>
    <name evidence="7" type="ORF">FOL47_003043</name>
</gene>
<dbReference type="Gene3D" id="3.40.50.1820">
    <property type="entry name" value="alpha/beta hydrolase"/>
    <property type="match status" value="1"/>
</dbReference>
<proteinExistence type="inferred from homology"/>
<evidence type="ECO:0000313" key="8">
    <source>
        <dbReference type="Proteomes" id="UP000591131"/>
    </source>
</evidence>
<evidence type="ECO:0000256" key="4">
    <source>
        <dbReference type="ARBA" id="ARBA00022801"/>
    </source>
</evidence>
<organism evidence="7 8">
    <name type="scientific">Perkinsus chesapeaki</name>
    <name type="common">Clam parasite</name>
    <name type="synonym">Perkinsus andrewsi</name>
    <dbReference type="NCBI Taxonomy" id="330153"/>
    <lineage>
        <taxon>Eukaryota</taxon>
        <taxon>Sar</taxon>
        <taxon>Alveolata</taxon>
        <taxon>Perkinsozoa</taxon>
        <taxon>Perkinsea</taxon>
        <taxon>Perkinsida</taxon>
        <taxon>Perkinsidae</taxon>
        <taxon>Perkinsus</taxon>
    </lineage>
</organism>
<comment type="similarity">
    <text evidence="1">Belongs to the peptidase S28 family.</text>
</comment>
<dbReference type="Pfam" id="PF05577">
    <property type="entry name" value="Peptidase_S28"/>
    <property type="match status" value="1"/>
</dbReference>
<dbReference type="Gene3D" id="1.20.120.980">
    <property type="entry name" value="Serine carboxypeptidase S28, SKS domain"/>
    <property type="match status" value="1"/>
</dbReference>
<dbReference type="PANTHER" id="PTHR11010">
    <property type="entry name" value="PROTEASE S28 PRO-X CARBOXYPEPTIDASE-RELATED"/>
    <property type="match status" value="1"/>
</dbReference>
<dbReference type="OrthoDB" id="1735038at2759"/>
<dbReference type="GO" id="GO:0008239">
    <property type="term" value="F:dipeptidyl-peptidase activity"/>
    <property type="evidence" value="ECO:0007669"/>
    <property type="project" value="TreeGrafter"/>
</dbReference>
<dbReference type="GO" id="GO:0070008">
    <property type="term" value="F:serine-type exopeptidase activity"/>
    <property type="evidence" value="ECO:0007669"/>
    <property type="project" value="InterPro"/>
</dbReference>
<evidence type="ECO:0000256" key="3">
    <source>
        <dbReference type="ARBA" id="ARBA00022729"/>
    </source>
</evidence>
<accession>A0A7J6MBN0</accession>
<dbReference type="Proteomes" id="UP000591131">
    <property type="component" value="Unassembled WGS sequence"/>
</dbReference>
<dbReference type="InterPro" id="IPR042269">
    <property type="entry name" value="Ser_carbopepase_S28_SKS"/>
</dbReference>
<evidence type="ECO:0000313" key="7">
    <source>
        <dbReference type="EMBL" id="KAF4668421.1"/>
    </source>
</evidence>
<evidence type="ECO:0000256" key="5">
    <source>
        <dbReference type="ARBA" id="ARBA00023180"/>
    </source>
</evidence>